<evidence type="ECO:0000313" key="1">
    <source>
        <dbReference type="EMBL" id="KAF7566189.1"/>
    </source>
</evidence>
<evidence type="ECO:0000313" key="2">
    <source>
        <dbReference type="Proteomes" id="UP000245464"/>
    </source>
</evidence>
<dbReference type="Proteomes" id="UP000245464">
    <property type="component" value="Chromosome 9"/>
</dbReference>
<name>A0A5M9KTZ9_9PLEO</name>
<gene>
    <name evidence="1" type="ORF">PtrM4_145090</name>
</gene>
<dbReference type="AlphaFoldDB" id="A0A5M9KTZ9"/>
<dbReference type="EMBL" id="NQIK02000009">
    <property type="protein sequence ID" value="KAF7566189.1"/>
    <property type="molecule type" value="Genomic_DNA"/>
</dbReference>
<dbReference type="RefSeq" id="XP_065959775.1">
    <property type="nucleotide sequence ID" value="XM_066109792.1"/>
</dbReference>
<sequence length="76" mass="8613">MKLLTLSLALSVFSIVYAHSPKQIQVVKRSEEIAKSPTSPNWSSLKRRWNCARCGFTDCPRDHKCCHCPICYPCDG</sequence>
<dbReference type="GeneID" id="90957997"/>
<protein>
    <submittedName>
        <fullName evidence="1">Uncharacterized protein</fullName>
    </submittedName>
</protein>
<comment type="caution">
    <text evidence="1">The sequence shown here is derived from an EMBL/GenBank/DDBJ whole genome shotgun (WGS) entry which is preliminary data.</text>
</comment>
<organism evidence="1 2">
    <name type="scientific">Pyrenophora tritici-repentis</name>
    <dbReference type="NCBI Taxonomy" id="45151"/>
    <lineage>
        <taxon>Eukaryota</taxon>
        <taxon>Fungi</taxon>
        <taxon>Dikarya</taxon>
        <taxon>Ascomycota</taxon>
        <taxon>Pezizomycotina</taxon>
        <taxon>Dothideomycetes</taxon>
        <taxon>Pleosporomycetidae</taxon>
        <taxon>Pleosporales</taxon>
        <taxon>Pleosporineae</taxon>
        <taxon>Pleosporaceae</taxon>
        <taxon>Pyrenophora</taxon>
    </lineage>
</organism>
<accession>A0A5M9KTZ9</accession>
<proteinExistence type="predicted"/>
<dbReference type="KEGG" id="ptrr:90957997"/>
<reference evidence="1" key="1">
    <citation type="journal article" date="2018" name="BMC Genomics">
        <title>Comparative genomics of the wheat fungal pathogen Pyrenophora tritici-repentis reveals chromosomal variations and genome plasticity.</title>
        <authorList>
            <person name="Moolhuijzen P."/>
            <person name="See P.T."/>
            <person name="Hane J.K."/>
            <person name="Shi G."/>
            <person name="Liu Z."/>
            <person name="Oliver R.P."/>
            <person name="Moffat C.S."/>
        </authorList>
    </citation>
    <scope>NUCLEOTIDE SEQUENCE [LARGE SCALE GENOMIC DNA]</scope>
    <source>
        <strain evidence="1">M4</strain>
    </source>
</reference>